<protein>
    <submittedName>
        <fullName evidence="2">DUF1385 domain-containing protein</fullName>
    </submittedName>
</protein>
<feature type="transmembrane region" description="Helical" evidence="1">
    <location>
        <begin position="215"/>
        <end position="237"/>
    </location>
</feature>
<organism evidence="2 3">
    <name type="scientific">Candidatus Onthenecus intestinigallinarum</name>
    <dbReference type="NCBI Taxonomy" id="2840875"/>
    <lineage>
        <taxon>Bacteria</taxon>
        <taxon>Bacillati</taxon>
        <taxon>Bacillota</taxon>
        <taxon>Clostridia</taxon>
        <taxon>Eubacteriales</taxon>
        <taxon>Candidatus Onthenecus</taxon>
    </lineage>
</organism>
<accession>A0A9D0Z8Y3</accession>
<sequence length="338" mass="36882">MNKPRERFVDIGGQAVMEGVMMKSPDAVAVAVRRPDGSIVVDREPYVPLSRRHRWMGWPIVRGVVNMVSMLAMGMGVLQKSTQMLGVLEEEPSRFEKWLANKLGANIDKIVMGVAGVLAVCLSVLLFVMLPSGVATLAGRSIDNAIVINLIGGVVRIAILIAYIGLIGLMPDMRRIYQYHGAEHKTVYCHEAGLPLTPDNARRFSRLHPRCGTSFLLLVMVISILVGSVADQVIIALTSIEKLSFGLRFVRSLLILPLIAGISYEVLKGLAHSENRCVRALRWPGLMMQHLTTREPDDQMLEVAIASMKAALGTVEDAAPAKQWKPDEAAGTVQAAAE</sequence>
<dbReference type="PANTHER" id="PTHR42867">
    <property type="entry name" value="MEMBRANE PROTEIN-RELATED"/>
    <property type="match status" value="1"/>
</dbReference>
<dbReference type="AlphaFoldDB" id="A0A9D0Z8Y3"/>
<reference evidence="2" key="1">
    <citation type="submission" date="2020-10" db="EMBL/GenBank/DDBJ databases">
        <authorList>
            <person name="Gilroy R."/>
        </authorList>
    </citation>
    <scope>NUCLEOTIDE SEQUENCE</scope>
    <source>
        <strain evidence="2">ChiSxjej2B14-6234</strain>
    </source>
</reference>
<feature type="transmembrane region" description="Helical" evidence="1">
    <location>
        <begin position="146"/>
        <end position="169"/>
    </location>
</feature>
<keyword evidence="1" id="KW-1133">Transmembrane helix</keyword>
<dbReference type="Pfam" id="PF07136">
    <property type="entry name" value="DUF1385"/>
    <property type="match status" value="1"/>
</dbReference>
<dbReference type="PANTHER" id="PTHR42867:SF1">
    <property type="entry name" value="MEMBRANE PROTEIN-RELATED"/>
    <property type="match status" value="1"/>
</dbReference>
<keyword evidence="1" id="KW-0812">Transmembrane</keyword>
<reference evidence="2" key="2">
    <citation type="journal article" date="2021" name="PeerJ">
        <title>Extensive microbial diversity within the chicken gut microbiome revealed by metagenomics and culture.</title>
        <authorList>
            <person name="Gilroy R."/>
            <person name="Ravi A."/>
            <person name="Getino M."/>
            <person name="Pursley I."/>
            <person name="Horton D.L."/>
            <person name="Alikhan N.F."/>
            <person name="Baker D."/>
            <person name="Gharbi K."/>
            <person name="Hall N."/>
            <person name="Watson M."/>
            <person name="Adriaenssens E.M."/>
            <person name="Foster-Nyarko E."/>
            <person name="Jarju S."/>
            <person name="Secka A."/>
            <person name="Antonio M."/>
            <person name="Oren A."/>
            <person name="Chaudhuri R.R."/>
            <person name="La Ragione R."/>
            <person name="Hildebrand F."/>
            <person name="Pallen M.J."/>
        </authorList>
    </citation>
    <scope>NUCLEOTIDE SEQUENCE</scope>
    <source>
        <strain evidence="2">ChiSxjej2B14-6234</strain>
    </source>
</reference>
<dbReference type="Proteomes" id="UP000886887">
    <property type="component" value="Unassembled WGS sequence"/>
</dbReference>
<keyword evidence="1" id="KW-0472">Membrane</keyword>
<evidence type="ECO:0000256" key="1">
    <source>
        <dbReference type="SAM" id="Phobius"/>
    </source>
</evidence>
<feature type="transmembrane region" description="Helical" evidence="1">
    <location>
        <begin position="249"/>
        <end position="267"/>
    </location>
</feature>
<evidence type="ECO:0000313" key="3">
    <source>
        <dbReference type="Proteomes" id="UP000886887"/>
    </source>
</evidence>
<comment type="caution">
    <text evidence="2">The sequence shown here is derived from an EMBL/GenBank/DDBJ whole genome shotgun (WGS) entry which is preliminary data.</text>
</comment>
<gene>
    <name evidence="2" type="ORF">IAB73_04195</name>
</gene>
<evidence type="ECO:0000313" key="2">
    <source>
        <dbReference type="EMBL" id="HIQ71396.1"/>
    </source>
</evidence>
<dbReference type="EMBL" id="DVFJ01000011">
    <property type="protein sequence ID" value="HIQ71396.1"/>
    <property type="molecule type" value="Genomic_DNA"/>
</dbReference>
<proteinExistence type="predicted"/>
<feature type="transmembrane region" description="Helical" evidence="1">
    <location>
        <begin position="110"/>
        <end position="134"/>
    </location>
</feature>
<name>A0A9D0Z8Y3_9FIRM</name>
<dbReference type="InterPro" id="IPR010787">
    <property type="entry name" value="DUF1385"/>
</dbReference>